<protein>
    <recommendedName>
        <fullName evidence="2">Terminase large subunit gp17-like C-terminal domain-containing protein</fullName>
    </recommendedName>
</protein>
<organism evidence="1">
    <name type="scientific">marine sediment metagenome</name>
    <dbReference type="NCBI Taxonomy" id="412755"/>
    <lineage>
        <taxon>unclassified sequences</taxon>
        <taxon>metagenomes</taxon>
        <taxon>ecological metagenomes</taxon>
    </lineage>
</organism>
<sequence>RQYQNEITPVEGITFKRDWFKDRFDFLPRPDEILVLSSRPAIFTSWDTAGTETGRSYTVGLPFIVTKDWHYYIPHMIRGKMDYPQLKQVIREMHRFWRVSYTCIEAKSTGQPALQELAAENMNVIGLAPPGQRGGPPGRNELEWVETITIPCEEGRVHLPSEQYMLARGDPNWVTVFLGELLSYPEGSNTDIVMAMTQFIFYMEKLRMKIRVQEALTPDEPLHWGDPAEQYVSPRRRRYLARHQEPERKLLV</sequence>
<dbReference type="Gene3D" id="3.30.420.240">
    <property type="match status" value="1"/>
</dbReference>
<gene>
    <name evidence="1" type="ORF">LCGC14_2322910</name>
</gene>
<evidence type="ECO:0000313" key="1">
    <source>
        <dbReference type="EMBL" id="KKL48701.1"/>
    </source>
</evidence>
<evidence type="ECO:0008006" key="2">
    <source>
        <dbReference type="Google" id="ProtNLM"/>
    </source>
</evidence>
<comment type="caution">
    <text evidence="1">The sequence shown here is derived from an EMBL/GenBank/DDBJ whole genome shotgun (WGS) entry which is preliminary data.</text>
</comment>
<proteinExistence type="predicted"/>
<reference evidence="1" key="1">
    <citation type="journal article" date="2015" name="Nature">
        <title>Complex archaea that bridge the gap between prokaryotes and eukaryotes.</title>
        <authorList>
            <person name="Spang A."/>
            <person name="Saw J.H."/>
            <person name="Jorgensen S.L."/>
            <person name="Zaremba-Niedzwiedzka K."/>
            <person name="Martijn J."/>
            <person name="Lind A.E."/>
            <person name="van Eijk R."/>
            <person name="Schleper C."/>
            <person name="Guy L."/>
            <person name="Ettema T.J."/>
        </authorList>
    </citation>
    <scope>NUCLEOTIDE SEQUENCE</scope>
</reference>
<dbReference type="AlphaFoldDB" id="A0A0F9D4T8"/>
<name>A0A0F9D4T8_9ZZZZ</name>
<dbReference type="EMBL" id="LAZR01033226">
    <property type="protein sequence ID" value="KKL48701.1"/>
    <property type="molecule type" value="Genomic_DNA"/>
</dbReference>
<accession>A0A0F9D4T8</accession>
<feature type="non-terminal residue" evidence="1">
    <location>
        <position position="1"/>
    </location>
</feature>